<sequence length="97" mass="11637">MEQEIREAASRLWATYRMYYEVSKTEHVNVDAREYADQCTKDYIDYLIEMRKTFPSWTDMPSMINNQVRILKGLIECYDTRGLMNKPVVSNKTRWSL</sequence>
<gene>
    <name evidence="1" type="ORF">UFOVP245_213</name>
</gene>
<reference evidence="1" key="1">
    <citation type="submission" date="2020-05" db="EMBL/GenBank/DDBJ databases">
        <authorList>
            <person name="Chiriac C."/>
            <person name="Salcher M."/>
            <person name="Ghai R."/>
            <person name="Kavagutti S V."/>
        </authorList>
    </citation>
    <scope>NUCLEOTIDE SEQUENCE</scope>
</reference>
<dbReference type="EMBL" id="LR798287">
    <property type="protein sequence ID" value="CAB5221631.1"/>
    <property type="molecule type" value="Genomic_DNA"/>
</dbReference>
<evidence type="ECO:0000313" key="1">
    <source>
        <dbReference type="EMBL" id="CAB5221631.1"/>
    </source>
</evidence>
<name>A0A6J7WUH0_9CAUD</name>
<proteinExistence type="predicted"/>
<protein>
    <submittedName>
        <fullName evidence="1">Uncharacterized protein</fullName>
    </submittedName>
</protein>
<organism evidence="1">
    <name type="scientific">uncultured Caudovirales phage</name>
    <dbReference type="NCBI Taxonomy" id="2100421"/>
    <lineage>
        <taxon>Viruses</taxon>
        <taxon>Duplodnaviria</taxon>
        <taxon>Heunggongvirae</taxon>
        <taxon>Uroviricota</taxon>
        <taxon>Caudoviricetes</taxon>
        <taxon>Peduoviridae</taxon>
        <taxon>Maltschvirus</taxon>
        <taxon>Maltschvirus maltsch</taxon>
    </lineage>
</organism>
<accession>A0A6J7WUH0</accession>